<dbReference type="OrthoDB" id="5184455at2"/>
<dbReference type="Proteomes" id="UP000451860">
    <property type="component" value="Unassembled WGS sequence"/>
</dbReference>
<dbReference type="EMBL" id="WHJE01000110">
    <property type="protein sequence ID" value="KAE8762930.1"/>
    <property type="molecule type" value="Genomic_DNA"/>
</dbReference>
<keyword evidence="1" id="KW-0472">Membrane</keyword>
<proteinExistence type="predicted"/>
<name>A0A7J5UKX3_9MICO</name>
<evidence type="ECO:0000256" key="1">
    <source>
        <dbReference type="SAM" id="Phobius"/>
    </source>
</evidence>
<protein>
    <submittedName>
        <fullName evidence="2">M50 family peptidase</fullName>
    </submittedName>
</protein>
<dbReference type="Pfam" id="PF13398">
    <property type="entry name" value="Peptidase_M50B"/>
    <property type="match status" value="1"/>
</dbReference>
<evidence type="ECO:0000313" key="2">
    <source>
        <dbReference type="EMBL" id="KAE8762930.1"/>
    </source>
</evidence>
<sequence length="230" mass="23814">MRLQPDATPEGLGTWALVVLAVVAAVVLLPPLWRQARVLVTVVHELGHGLVGVLCGRRFTGIVLRGDMSGHAVTVGPARGAGRVLSTWAGYPAPAVVGAASVQAADAGWAAPLLAATALVLLLSLVRVRSWYTAVVMVVVTAATGALWWWGSGSLQAAVVLGTGSFLVVGAWRHLGAVLSRPSPSSDPSVLAQLTWLPRWGWIFSFAVALVAATWWAVSPLLELAGGIAG</sequence>
<feature type="transmembrane region" description="Helical" evidence="1">
    <location>
        <begin position="157"/>
        <end position="179"/>
    </location>
</feature>
<gene>
    <name evidence="2" type="ORF">GB883_16885</name>
</gene>
<keyword evidence="1" id="KW-0812">Transmembrane</keyword>
<organism evidence="2 3">
    <name type="scientific">Georgenia thermotolerans</name>
    <dbReference type="NCBI Taxonomy" id="527326"/>
    <lineage>
        <taxon>Bacteria</taxon>
        <taxon>Bacillati</taxon>
        <taxon>Actinomycetota</taxon>
        <taxon>Actinomycetes</taxon>
        <taxon>Micrococcales</taxon>
        <taxon>Bogoriellaceae</taxon>
        <taxon>Georgenia</taxon>
    </lineage>
</organism>
<feature type="transmembrane region" description="Helical" evidence="1">
    <location>
        <begin position="200"/>
        <end position="218"/>
    </location>
</feature>
<accession>A0A7J5UKX3</accession>
<reference evidence="2 3" key="1">
    <citation type="submission" date="2019-10" db="EMBL/GenBank/DDBJ databases">
        <title>Georgenia wutianyii sp. nov. and Georgenia yuyongxinii sp. nov. isolated from plateau pika (Ochotona curzoniae) in the Qinghai-Tibet plateau of China.</title>
        <authorList>
            <person name="Tian Z."/>
        </authorList>
    </citation>
    <scope>NUCLEOTIDE SEQUENCE [LARGE SCALE GENOMIC DNA]</scope>
    <source>
        <strain evidence="2 3">DSM 21501</strain>
    </source>
</reference>
<keyword evidence="3" id="KW-1185">Reference proteome</keyword>
<comment type="caution">
    <text evidence="2">The sequence shown here is derived from an EMBL/GenBank/DDBJ whole genome shotgun (WGS) entry which is preliminary data.</text>
</comment>
<feature type="transmembrane region" description="Helical" evidence="1">
    <location>
        <begin position="107"/>
        <end position="126"/>
    </location>
</feature>
<dbReference type="InterPro" id="IPR049500">
    <property type="entry name" value="Peptidase_M50B-like"/>
</dbReference>
<feature type="transmembrane region" description="Helical" evidence="1">
    <location>
        <begin position="12"/>
        <end position="33"/>
    </location>
</feature>
<evidence type="ECO:0000313" key="3">
    <source>
        <dbReference type="Proteomes" id="UP000451860"/>
    </source>
</evidence>
<feature type="transmembrane region" description="Helical" evidence="1">
    <location>
        <begin position="131"/>
        <end position="151"/>
    </location>
</feature>
<keyword evidence="1" id="KW-1133">Transmembrane helix</keyword>
<dbReference type="AlphaFoldDB" id="A0A7J5UKX3"/>